<dbReference type="Gene3D" id="3.30.1870.10">
    <property type="entry name" value="EreA-like, domain 2"/>
    <property type="match status" value="1"/>
</dbReference>
<dbReference type="SUPFAM" id="SSF159501">
    <property type="entry name" value="EreA/ChaN-like"/>
    <property type="match status" value="1"/>
</dbReference>
<dbReference type="CDD" id="cd14728">
    <property type="entry name" value="Ere-like"/>
    <property type="match status" value="1"/>
</dbReference>
<dbReference type="PIRSF" id="PIRSF036794">
    <property type="entry name" value="UCP_erythr_ester"/>
    <property type="match status" value="1"/>
</dbReference>
<sequence length="411" mass="47451">MRKAINDFSIPFEPQQDSITRLLNEIGNAQYVLLGESSHGTSEFYSIRSEITKRLIEEKGFTVVGIEGDWPSSQAVNEYVKEKNPHYCKAKEALSEFKRWPSWMWANEEMISLIEWMREKNLEKHFHERTGFYGLDVYSLWESLEKIYDYIEKTGRGDVEALRKVFECFDPFQQDNEKYAISAAVQHESCLHEVTNLLVDVKKNYENKLNLSEENFGAMINALVVSHAEKYYRSMVFHNHESWNIRDRHMVEALNTIMKFHGSTAKAVIWEHNTHVGDARATDMKKDGMVNVGQLLREQESPENVYIVGFGTYSGTVIASESWGNNYEVMNVPNAQSGSWEELLHQEGAADKMILFSSENADKFSNEIGHRAIGVVYHPEYEAHGNYVPSIMSARYDAFIFLNETTHLHPF</sequence>
<dbReference type="GO" id="GO:0046677">
    <property type="term" value="P:response to antibiotic"/>
    <property type="evidence" value="ECO:0007669"/>
    <property type="project" value="InterPro"/>
</dbReference>
<dbReference type="AlphaFoldDB" id="A0A7X2M0A7"/>
<dbReference type="InterPro" id="IPR014622">
    <property type="entry name" value="UCP036794_erythomycin"/>
</dbReference>
<comment type="caution">
    <text evidence="1">The sequence shown here is derived from an EMBL/GenBank/DDBJ whole genome shotgun (WGS) entry which is preliminary data.</text>
</comment>
<reference evidence="1 2" key="1">
    <citation type="submission" date="2019-11" db="EMBL/GenBank/DDBJ databases">
        <title>Bacillus lacus genome.</title>
        <authorList>
            <person name="Allen C.J."/>
            <person name="Newman J.D."/>
        </authorList>
    </citation>
    <scope>NUCLEOTIDE SEQUENCE [LARGE SCALE GENOMIC DNA]</scope>
    <source>
        <strain evidence="1 2">KCTC 33946</strain>
    </source>
</reference>
<dbReference type="PANTHER" id="PTHR31299">
    <property type="entry name" value="ESTERASE, PUTATIVE (AFU_ORTHOLOGUE AFUA_1G05850)-RELATED"/>
    <property type="match status" value="1"/>
</dbReference>
<organism evidence="1 2">
    <name type="scientific">Metabacillus lacus</name>
    <dbReference type="NCBI Taxonomy" id="1983721"/>
    <lineage>
        <taxon>Bacteria</taxon>
        <taxon>Bacillati</taxon>
        <taxon>Bacillota</taxon>
        <taxon>Bacilli</taxon>
        <taxon>Bacillales</taxon>
        <taxon>Bacillaceae</taxon>
        <taxon>Metabacillus</taxon>
    </lineage>
</organism>
<dbReference type="Pfam" id="PF05139">
    <property type="entry name" value="Erythro_esteras"/>
    <property type="match status" value="1"/>
</dbReference>
<protein>
    <submittedName>
        <fullName evidence="1">Erythromycin esterase family protein</fullName>
    </submittedName>
</protein>
<evidence type="ECO:0000313" key="1">
    <source>
        <dbReference type="EMBL" id="MRX72907.1"/>
    </source>
</evidence>
<proteinExistence type="predicted"/>
<dbReference type="InterPro" id="IPR052036">
    <property type="entry name" value="Hydrolase/PRTase-associated"/>
</dbReference>
<accession>A0A7X2M0A7</accession>
<dbReference type="InterPro" id="IPR007815">
    <property type="entry name" value="Emycin_Estase"/>
</dbReference>
<gene>
    <name evidence="1" type="ORF">GJU40_12225</name>
</gene>
<dbReference type="EMBL" id="WKKI01000023">
    <property type="protein sequence ID" value="MRX72907.1"/>
    <property type="molecule type" value="Genomic_DNA"/>
</dbReference>
<dbReference type="RefSeq" id="WP_154308065.1">
    <property type="nucleotide sequence ID" value="NZ_WKKI01000023.1"/>
</dbReference>
<evidence type="ECO:0000313" key="2">
    <source>
        <dbReference type="Proteomes" id="UP000448867"/>
    </source>
</evidence>
<keyword evidence="2" id="KW-1185">Reference proteome</keyword>
<dbReference type="OrthoDB" id="9810066at2"/>
<dbReference type="Gene3D" id="1.20.1440.30">
    <property type="entry name" value="Biosynthetic Protein domain"/>
    <property type="match status" value="1"/>
</dbReference>
<dbReference type="Proteomes" id="UP000448867">
    <property type="component" value="Unassembled WGS sequence"/>
</dbReference>
<dbReference type="PANTHER" id="PTHR31299:SF0">
    <property type="entry name" value="ESTERASE, PUTATIVE (AFU_ORTHOLOGUE AFUA_1G05850)-RELATED"/>
    <property type="match status" value="1"/>
</dbReference>
<name>A0A7X2M0A7_9BACI</name>
<dbReference type="Gene3D" id="3.40.1660.10">
    <property type="entry name" value="EreA-like (biosynthetic domain)"/>
    <property type="match status" value="1"/>
</dbReference>